<organism evidence="1 2">
    <name type="scientific">Hydrogenophaga aromaticivorans</name>
    <dbReference type="NCBI Taxonomy" id="2610898"/>
    <lineage>
        <taxon>Bacteria</taxon>
        <taxon>Pseudomonadati</taxon>
        <taxon>Pseudomonadota</taxon>
        <taxon>Betaproteobacteria</taxon>
        <taxon>Burkholderiales</taxon>
        <taxon>Comamonadaceae</taxon>
        <taxon>Hydrogenophaga</taxon>
    </lineage>
</organism>
<dbReference type="EMBL" id="VYGV01000016">
    <property type="protein sequence ID" value="NWF47447.1"/>
    <property type="molecule type" value="Genomic_DNA"/>
</dbReference>
<comment type="caution">
    <text evidence="1">The sequence shown here is derived from an EMBL/GenBank/DDBJ whole genome shotgun (WGS) entry which is preliminary data.</text>
</comment>
<dbReference type="Proteomes" id="UP000545507">
    <property type="component" value="Unassembled WGS sequence"/>
</dbReference>
<accession>A0A7Y8H0M5</accession>
<proteinExistence type="predicted"/>
<evidence type="ECO:0000313" key="2">
    <source>
        <dbReference type="Proteomes" id="UP000545507"/>
    </source>
</evidence>
<protein>
    <submittedName>
        <fullName evidence="1">Uncharacterized protein</fullName>
    </submittedName>
</protein>
<dbReference type="AlphaFoldDB" id="A0A7Y8H0M5"/>
<gene>
    <name evidence="1" type="ORF">F3K02_19660</name>
</gene>
<dbReference type="RefSeq" id="WP_177137320.1">
    <property type="nucleotide sequence ID" value="NZ_VYGV01000016.1"/>
</dbReference>
<sequence length="61" mass="6705">MILVNGMLLGWMLKSQAEYFFIPSGLGGIGVTQLFSSIQPHRPCGAPVVNEVRCVCSFQEF</sequence>
<reference evidence="1 2" key="1">
    <citation type="submission" date="2019-09" db="EMBL/GenBank/DDBJ databases">
        <title>Hydrogenophaga aromatica sp. nov., isolated from a para-xylene-degrading enrichment culture.</title>
        <authorList>
            <person name="Tancsics A."/>
            <person name="Banerjee S."/>
        </authorList>
    </citation>
    <scope>NUCLEOTIDE SEQUENCE [LARGE SCALE GENOMIC DNA]</scope>
    <source>
        <strain evidence="1 2">D2P1</strain>
    </source>
</reference>
<name>A0A7Y8H0M5_9BURK</name>
<evidence type="ECO:0000313" key="1">
    <source>
        <dbReference type="EMBL" id="NWF47447.1"/>
    </source>
</evidence>
<keyword evidence="2" id="KW-1185">Reference proteome</keyword>